<dbReference type="InterPro" id="IPR019775">
    <property type="entry name" value="WD40_repeat_CS"/>
</dbReference>
<feature type="repeat" description="WD" evidence="4">
    <location>
        <begin position="244"/>
        <end position="285"/>
    </location>
</feature>
<dbReference type="VEuPathDB" id="TriTrypDB:LtaPh_0611100"/>
<dbReference type="InterPro" id="IPR015943">
    <property type="entry name" value="WD40/YVTN_repeat-like_dom_sf"/>
</dbReference>
<dbReference type="InterPro" id="IPR001680">
    <property type="entry name" value="WD40_rpt"/>
</dbReference>
<evidence type="ECO:0000256" key="4">
    <source>
        <dbReference type="PROSITE-ProRule" id="PRU00221"/>
    </source>
</evidence>
<dbReference type="Pfam" id="PF21031">
    <property type="entry name" value="WDR54"/>
    <property type="match status" value="1"/>
</dbReference>
<dbReference type="AlphaFoldDB" id="A0A640KA50"/>
<evidence type="ECO:0000256" key="1">
    <source>
        <dbReference type="ARBA" id="ARBA00022574"/>
    </source>
</evidence>
<evidence type="ECO:0000313" key="6">
    <source>
        <dbReference type="EMBL" id="GET85975.1"/>
    </source>
</evidence>
<protein>
    <recommendedName>
        <fullName evidence="5">WD repeat-containing protein 54 beta-propeller domain-containing protein</fullName>
    </recommendedName>
</protein>
<dbReference type="PROSITE" id="PS50082">
    <property type="entry name" value="WD_REPEATS_2"/>
    <property type="match status" value="1"/>
</dbReference>
<sequence>MNSALTPRHEVQLPHSPALLYNNLQPHNNGAYVSYATDSTVYTVEALTGAPRFKPLRFSCGHVQHLTALQDDAEKNSVIVVILSSRVAVVVVNGQQAHVLPERDADTRLTCAAVARVVGKDEMMVAVGASNGIPLCYRYTLDGQPIASSEMITPVQAHAKRSITAMDLESTGAESCVEMASGDAGGHVVLWTDNNPTLSIPPDSGTDAVTGVRLIPLRNAVAVAYGGGQIKLIQRSSGAVTINIQAHSRWINTMVYSPTLHWLASAAEDGQISVWDVTSADPNRVCIASGTLTDELPTGLVFLSNAGGLLAASYDVLKLRYFSLPERGH</sequence>
<gene>
    <name evidence="6" type="ORF">LtaPh_0611100</name>
</gene>
<dbReference type="OrthoDB" id="756370at2759"/>
<dbReference type="SMART" id="SM00320">
    <property type="entry name" value="WD40"/>
    <property type="match status" value="3"/>
</dbReference>
<organism evidence="6 7">
    <name type="scientific">Leishmania tarentolae</name>
    <name type="common">Sauroleishmania tarentolae</name>
    <dbReference type="NCBI Taxonomy" id="5689"/>
    <lineage>
        <taxon>Eukaryota</taxon>
        <taxon>Discoba</taxon>
        <taxon>Euglenozoa</taxon>
        <taxon>Kinetoplastea</taxon>
        <taxon>Metakinetoplastina</taxon>
        <taxon>Trypanosomatida</taxon>
        <taxon>Trypanosomatidae</taxon>
        <taxon>Leishmaniinae</taxon>
        <taxon>Leishmania</taxon>
        <taxon>lizard Leishmania</taxon>
    </lineage>
</organism>
<keyword evidence="3" id="KW-0689">Ribosomal protein</keyword>
<dbReference type="SUPFAM" id="SSF50998">
    <property type="entry name" value="Quinoprotein alcohol dehydrogenase-like"/>
    <property type="match status" value="1"/>
</dbReference>
<evidence type="ECO:0000259" key="5">
    <source>
        <dbReference type="Pfam" id="PF21031"/>
    </source>
</evidence>
<evidence type="ECO:0000313" key="7">
    <source>
        <dbReference type="Proteomes" id="UP000419144"/>
    </source>
</evidence>
<dbReference type="InterPro" id="IPR011047">
    <property type="entry name" value="Quinoprotein_ADH-like_sf"/>
</dbReference>
<keyword evidence="3" id="KW-0687">Ribonucleoprotein</keyword>
<dbReference type="PROSITE" id="PS00678">
    <property type="entry name" value="WD_REPEATS_1"/>
    <property type="match status" value="1"/>
</dbReference>
<keyword evidence="1 4" id="KW-0853">WD repeat</keyword>
<dbReference type="InterPro" id="IPR049546">
    <property type="entry name" value="WDR54_beta_prop"/>
</dbReference>
<proteinExistence type="predicted"/>
<reference evidence="6" key="1">
    <citation type="submission" date="2019-11" db="EMBL/GenBank/DDBJ databases">
        <title>Leishmania tarentolae CDS.</title>
        <authorList>
            <person name="Goto Y."/>
            <person name="Yamagishi J."/>
        </authorList>
    </citation>
    <scope>NUCLEOTIDE SEQUENCE [LARGE SCALE GENOMIC DNA]</scope>
    <source>
        <strain evidence="6">Parrot Tar II</strain>
    </source>
</reference>
<keyword evidence="2" id="KW-0677">Repeat</keyword>
<name>A0A640KA50_LEITA</name>
<dbReference type="Gene3D" id="2.130.10.10">
    <property type="entry name" value="YVTN repeat-like/Quinoprotein amine dehydrogenase"/>
    <property type="match status" value="1"/>
</dbReference>
<feature type="domain" description="WD repeat-containing protein 54 beta-propeller" evidence="5">
    <location>
        <begin position="106"/>
        <end position="287"/>
    </location>
</feature>
<accession>A0A640KA50</accession>
<dbReference type="EMBL" id="BLBS01000007">
    <property type="protein sequence ID" value="GET85975.1"/>
    <property type="molecule type" value="Genomic_DNA"/>
</dbReference>
<keyword evidence="7" id="KW-1185">Reference proteome</keyword>
<evidence type="ECO:0000256" key="3">
    <source>
        <dbReference type="ARBA" id="ARBA00022980"/>
    </source>
</evidence>
<evidence type="ECO:0000256" key="2">
    <source>
        <dbReference type="ARBA" id="ARBA00022737"/>
    </source>
</evidence>
<comment type="caution">
    <text evidence="6">The sequence shown here is derived from an EMBL/GenBank/DDBJ whole genome shotgun (WGS) entry which is preliminary data.</text>
</comment>
<dbReference type="Proteomes" id="UP000419144">
    <property type="component" value="Unassembled WGS sequence"/>
</dbReference>
<dbReference type="GO" id="GO:0005840">
    <property type="term" value="C:ribosome"/>
    <property type="evidence" value="ECO:0007669"/>
    <property type="project" value="UniProtKB-KW"/>
</dbReference>
<dbReference type="PROSITE" id="PS50294">
    <property type="entry name" value="WD_REPEATS_REGION"/>
    <property type="match status" value="1"/>
</dbReference>